<feature type="signal peptide" evidence="1">
    <location>
        <begin position="1"/>
        <end position="19"/>
    </location>
</feature>
<evidence type="ECO:0000313" key="3">
    <source>
        <dbReference type="Proteomes" id="UP000781932"/>
    </source>
</evidence>
<keyword evidence="3" id="KW-1185">Reference proteome</keyword>
<reference evidence="2" key="1">
    <citation type="submission" date="2020-03" db="EMBL/GenBank/DDBJ databases">
        <authorList>
            <person name="He L."/>
        </authorList>
    </citation>
    <scope>NUCLEOTIDE SEQUENCE</scope>
    <source>
        <strain evidence="2">CkLH20</strain>
    </source>
</reference>
<evidence type="ECO:0000256" key="1">
    <source>
        <dbReference type="SAM" id="SignalP"/>
    </source>
</evidence>
<dbReference type="OrthoDB" id="4834638at2759"/>
<accession>A0A9P6HYN4</accession>
<reference evidence="2" key="2">
    <citation type="submission" date="2020-11" db="EMBL/GenBank/DDBJ databases">
        <title>Whole genome sequencing of Colletotrichum sp.</title>
        <authorList>
            <person name="Li H."/>
        </authorList>
    </citation>
    <scope>NUCLEOTIDE SEQUENCE</scope>
    <source>
        <strain evidence="2">CkLH20</strain>
    </source>
</reference>
<dbReference type="EMBL" id="JAATWM020000032">
    <property type="protein sequence ID" value="KAF9873273.1"/>
    <property type="molecule type" value="Genomic_DNA"/>
</dbReference>
<comment type="caution">
    <text evidence="2">The sequence shown here is derived from an EMBL/GenBank/DDBJ whole genome shotgun (WGS) entry which is preliminary data.</text>
</comment>
<keyword evidence="1" id="KW-0732">Signal</keyword>
<protein>
    <submittedName>
        <fullName evidence="2">Uncharacterized protein</fullName>
    </submittedName>
</protein>
<feature type="chain" id="PRO_5040502343" evidence="1">
    <location>
        <begin position="20"/>
        <end position="171"/>
    </location>
</feature>
<gene>
    <name evidence="2" type="ORF">CkaCkLH20_09086</name>
</gene>
<dbReference type="AlphaFoldDB" id="A0A9P6HYN4"/>
<dbReference type="Proteomes" id="UP000781932">
    <property type="component" value="Unassembled WGS sequence"/>
</dbReference>
<evidence type="ECO:0000313" key="2">
    <source>
        <dbReference type="EMBL" id="KAF9873273.1"/>
    </source>
</evidence>
<dbReference type="GeneID" id="62164875"/>
<dbReference type="RefSeq" id="XP_038742734.1">
    <property type="nucleotide sequence ID" value="XM_038891801.1"/>
</dbReference>
<proteinExistence type="predicted"/>
<sequence length="171" mass="18046">MYLFKTLAITATLVPAISAQIFGTFPTSTDADEYLSRLRLSTTVSGSQATSLASALFSVESKFYNDEKVTTVFSNMFSAAAQATNSPEVVASLAVSRLTWGVVVDEKWWDDKMPENDDKFVSEYLSDYSEAYAGVMATATETGSKGAAPRCTGMAMAGVAAGVAAGVMVAL</sequence>
<organism evidence="2 3">
    <name type="scientific">Colletotrichum karsti</name>
    <dbReference type="NCBI Taxonomy" id="1095194"/>
    <lineage>
        <taxon>Eukaryota</taxon>
        <taxon>Fungi</taxon>
        <taxon>Dikarya</taxon>
        <taxon>Ascomycota</taxon>
        <taxon>Pezizomycotina</taxon>
        <taxon>Sordariomycetes</taxon>
        <taxon>Hypocreomycetidae</taxon>
        <taxon>Glomerellales</taxon>
        <taxon>Glomerellaceae</taxon>
        <taxon>Colletotrichum</taxon>
        <taxon>Colletotrichum boninense species complex</taxon>
    </lineage>
</organism>
<name>A0A9P6HYN4_9PEZI</name>